<sequence>WTLSCREVFNYRHSKTRIIVEPLAGGSESGTFSPSRWNSRFLWSTSSSTRVAPCTTLYWHAAPTLVPMIRMMTQQAQRTSRMSSKNSQNGSKVMTVVNGAMCLPTIC</sequence>
<dbReference type="EMBL" id="MZMZ02001563">
    <property type="protein sequence ID" value="RQM29008.1"/>
    <property type="molecule type" value="Genomic_DNA"/>
</dbReference>
<accession>A0A3R7Y2P1</accession>
<evidence type="ECO:0000313" key="1">
    <source>
        <dbReference type="EMBL" id="RQM29008.1"/>
    </source>
</evidence>
<organism evidence="1 2">
    <name type="scientific">Aphanomyces astaci</name>
    <name type="common">Crayfish plague agent</name>
    <dbReference type="NCBI Taxonomy" id="112090"/>
    <lineage>
        <taxon>Eukaryota</taxon>
        <taxon>Sar</taxon>
        <taxon>Stramenopiles</taxon>
        <taxon>Oomycota</taxon>
        <taxon>Saprolegniomycetes</taxon>
        <taxon>Saprolegniales</taxon>
        <taxon>Verrucalvaceae</taxon>
        <taxon>Aphanomyces</taxon>
    </lineage>
</organism>
<keyword evidence="2" id="KW-1185">Reference proteome</keyword>
<name>A0A3R7Y2P1_APHAT</name>
<evidence type="ECO:0000313" key="2">
    <source>
        <dbReference type="Proteomes" id="UP000284702"/>
    </source>
</evidence>
<protein>
    <submittedName>
        <fullName evidence="1">Uncharacterized protein</fullName>
    </submittedName>
</protein>
<proteinExistence type="predicted"/>
<dbReference type="AlphaFoldDB" id="A0A3R7Y2P1"/>
<gene>
    <name evidence="1" type="ORF">B5M09_008576</name>
</gene>
<feature type="non-terminal residue" evidence="1">
    <location>
        <position position="1"/>
    </location>
</feature>
<dbReference type="Proteomes" id="UP000284702">
    <property type="component" value="Unassembled WGS sequence"/>
</dbReference>
<comment type="caution">
    <text evidence="1">The sequence shown here is derived from an EMBL/GenBank/DDBJ whole genome shotgun (WGS) entry which is preliminary data.</text>
</comment>
<reference evidence="1" key="1">
    <citation type="submission" date="2018-07" db="EMBL/GenBank/DDBJ databases">
        <title>Annotation of Aphanomyces astaci genome assembly.</title>
        <authorList>
            <person name="Studholme D.J."/>
        </authorList>
    </citation>
    <scope>NUCLEOTIDE SEQUENCE [LARGE SCALE GENOMIC DNA]</scope>
    <source>
        <strain evidence="1">Pc</strain>
    </source>
</reference>
<feature type="non-terminal residue" evidence="1">
    <location>
        <position position="107"/>
    </location>
</feature>